<keyword evidence="4" id="KW-0539">Nucleus</keyword>
<gene>
    <name evidence="6" type="ORF">M0R45_004642</name>
</gene>
<keyword evidence="2" id="KW-0805">Transcription regulation</keyword>
<reference evidence="6 7" key="1">
    <citation type="journal article" date="2023" name="G3 (Bethesda)">
        <title>A chromosome-length genome assembly and annotation of blackberry (Rubus argutus, cv. 'Hillquist').</title>
        <authorList>
            <person name="Bruna T."/>
            <person name="Aryal R."/>
            <person name="Dudchenko O."/>
            <person name="Sargent D.J."/>
            <person name="Mead D."/>
            <person name="Buti M."/>
            <person name="Cavallini A."/>
            <person name="Hytonen T."/>
            <person name="Andres J."/>
            <person name="Pham M."/>
            <person name="Weisz D."/>
            <person name="Mascagni F."/>
            <person name="Usai G."/>
            <person name="Natali L."/>
            <person name="Bassil N."/>
            <person name="Fernandez G.E."/>
            <person name="Lomsadze A."/>
            <person name="Armour M."/>
            <person name="Olukolu B."/>
            <person name="Poorten T."/>
            <person name="Britton C."/>
            <person name="Davik J."/>
            <person name="Ashrafi H."/>
            <person name="Aiden E.L."/>
            <person name="Borodovsky M."/>
            <person name="Worthington M."/>
        </authorList>
    </citation>
    <scope>NUCLEOTIDE SEQUENCE [LARGE SCALE GENOMIC DNA]</scope>
    <source>
        <strain evidence="6">PI 553951</strain>
    </source>
</reference>
<evidence type="ECO:0000256" key="5">
    <source>
        <dbReference type="PROSITE-ProRule" id="PRU01191"/>
    </source>
</evidence>
<protein>
    <recommendedName>
        <fullName evidence="8">Scarecrow-like protein 32</fullName>
    </recommendedName>
</protein>
<dbReference type="InterPro" id="IPR005202">
    <property type="entry name" value="TF_GRAS"/>
</dbReference>
<dbReference type="Pfam" id="PF03514">
    <property type="entry name" value="GRAS"/>
    <property type="match status" value="1"/>
</dbReference>
<name>A0AAW1YKA9_RUBAR</name>
<dbReference type="EMBL" id="JBEDUW010000001">
    <property type="protein sequence ID" value="KAK9949099.1"/>
    <property type="molecule type" value="Genomic_DNA"/>
</dbReference>
<keyword evidence="7" id="KW-1185">Reference proteome</keyword>
<comment type="caution">
    <text evidence="5">Lacks conserved residue(s) required for the propagation of feature annotation.</text>
</comment>
<feature type="short sequence motif" description="VHIID" evidence="5">
    <location>
        <begin position="170"/>
        <end position="174"/>
    </location>
</feature>
<comment type="caution">
    <text evidence="6">The sequence shown here is derived from an EMBL/GenBank/DDBJ whole genome shotgun (WGS) entry which is preliminary data.</text>
</comment>
<keyword evidence="3" id="KW-0804">Transcription</keyword>
<sequence length="462" mass="51771">MMQFTETPPQPLHQIVTTPFSPNLSIMNKNLTQRTRPWPGFPTSSKLTNFGDANCMEQLLVHCANAIETNDATLAQQILWVLNNIAPPDGDSNQRLTCAFLRALIARAARSGSLKLLAAMNAAEANLAIHTHKFSVIELAGFIDLTPWHRFGFTAANAAILEAVEGYSVIHIVDLSLTHCMQIPTLVDAIASRQDVLTNPPLLKLTVAGTTEDVPPMLDLSYEELGSKLVNFARSRNIILEFRVIPSSYTDGFANLIEQLRLQNLVYPESGHEALVINCHMMLHYIPEETFQNFEPCSSSSTSITTSSTSLRTMFLKAVRGLDPTVVVLVDEDADLTSNDLVGRLRSAFNYLWIPYDTVDTFLPRGSKQRQWYEADVCWKIENVIAYEGFQRVERLEPKSRWVQRMRSAGFRSVSFGEEAVNEVKTMLDEHAAGWGLKREEEDLVLTWKGHNVVFATAWMPA</sequence>
<comment type="subcellular location">
    <subcellularLocation>
        <location evidence="1">Nucleus</location>
    </subcellularLocation>
</comment>
<evidence type="ECO:0000256" key="3">
    <source>
        <dbReference type="ARBA" id="ARBA00023163"/>
    </source>
</evidence>
<feature type="region of interest" description="SAW" evidence="5">
    <location>
        <begin position="386"/>
        <end position="460"/>
    </location>
</feature>
<organism evidence="6 7">
    <name type="scientific">Rubus argutus</name>
    <name type="common">Southern blackberry</name>
    <dbReference type="NCBI Taxonomy" id="59490"/>
    <lineage>
        <taxon>Eukaryota</taxon>
        <taxon>Viridiplantae</taxon>
        <taxon>Streptophyta</taxon>
        <taxon>Embryophyta</taxon>
        <taxon>Tracheophyta</taxon>
        <taxon>Spermatophyta</taxon>
        <taxon>Magnoliopsida</taxon>
        <taxon>eudicotyledons</taxon>
        <taxon>Gunneridae</taxon>
        <taxon>Pentapetalae</taxon>
        <taxon>rosids</taxon>
        <taxon>fabids</taxon>
        <taxon>Rosales</taxon>
        <taxon>Rosaceae</taxon>
        <taxon>Rosoideae</taxon>
        <taxon>Rosoideae incertae sedis</taxon>
        <taxon>Rubus</taxon>
    </lineage>
</organism>
<evidence type="ECO:0000313" key="6">
    <source>
        <dbReference type="EMBL" id="KAK9949099.1"/>
    </source>
</evidence>
<accession>A0AAW1YKA9</accession>
<evidence type="ECO:0000313" key="7">
    <source>
        <dbReference type="Proteomes" id="UP001457282"/>
    </source>
</evidence>
<dbReference type="AlphaFoldDB" id="A0AAW1YKA9"/>
<evidence type="ECO:0000256" key="4">
    <source>
        <dbReference type="ARBA" id="ARBA00023242"/>
    </source>
</evidence>
<evidence type="ECO:0008006" key="8">
    <source>
        <dbReference type="Google" id="ProtNLM"/>
    </source>
</evidence>
<dbReference type="Proteomes" id="UP001457282">
    <property type="component" value="Unassembled WGS sequence"/>
</dbReference>
<evidence type="ECO:0000256" key="1">
    <source>
        <dbReference type="ARBA" id="ARBA00004123"/>
    </source>
</evidence>
<dbReference type="PROSITE" id="PS50985">
    <property type="entry name" value="GRAS"/>
    <property type="match status" value="1"/>
</dbReference>
<evidence type="ECO:0000256" key="2">
    <source>
        <dbReference type="ARBA" id="ARBA00023015"/>
    </source>
</evidence>
<proteinExistence type="inferred from homology"/>
<dbReference type="GO" id="GO:0005634">
    <property type="term" value="C:nucleus"/>
    <property type="evidence" value="ECO:0007669"/>
    <property type="project" value="UniProtKB-SubCell"/>
</dbReference>
<comment type="similarity">
    <text evidence="5">Belongs to the GRAS family.</text>
</comment>
<dbReference type="PANTHER" id="PTHR31636">
    <property type="entry name" value="OSJNBA0084A10.13 PROTEIN-RELATED"/>
    <property type="match status" value="1"/>
</dbReference>